<evidence type="ECO:0000313" key="3">
    <source>
        <dbReference type="Proteomes" id="UP000475249"/>
    </source>
</evidence>
<dbReference type="Gene3D" id="3.10.450.50">
    <property type="match status" value="1"/>
</dbReference>
<dbReference type="Proteomes" id="UP000475249">
    <property type="component" value="Unassembled WGS sequence"/>
</dbReference>
<sequence length="164" mass="18419">MKTWIKITLIALILHGACTDKSQKNTKTLNNEEMEKQAKQEIETILAKYEEVLNTSNATAAVALYTQDGVFMPSNAPSARGSENIQAAYEFVFSNIQLNIKFFIDEIVIDQDIAYAVTGSKGTTLIHASGETVPEENRELFVFEIENGKWKIARYMFNKTNSTL</sequence>
<dbReference type="Pfam" id="PF12680">
    <property type="entry name" value="SnoaL_2"/>
    <property type="match status" value="1"/>
</dbReference>
<organism evidence="2 3">
    <name type="scientific">Poritiphilus flavus</name>
    <dbReference type="NCBI Taxonomy" id="2697053"/>
    <lineage>
        <taxon>Bacteria</taxon>
        <taxon>Pseudomonadati</taxon>
        <taxon>Bacteroidota</taxon>
        <taxon>Flavobacteriia</taxon>
        <taxon>Flavobacteriales</taxon>
        <taxon>Flavobacteriaceae</taxon>
        <taxon>Poritiphilus</taxon>
    </lineage>
</organism>
<accession>A0A6L9E7S4</accession>
<dbReference type="InterPro" id="IPR011944">
    <property type="entry name" value="Steroid_delta5-4_isomerase"/>
</dbReference>
<dbReference type="InterPro" id="IPR032710">
    <property type="entry name" value="NTF2-like_dom_sf"/>
</dbReference>
<dbReference type="RefSeq" id="WP_161433455.1">
    <property type="nucleotide sequence ID" value="NZ_WXYO01000001.1"/>
</dbReference>
<dbReference type="EMBL" id="WXYO01000001">
    <property type="protein sequence ID" value="NAS10658.1"/>
    <property type="molecule type" value="Genomic_DNA"/>
</dbReference>
<gene>
    <name evidence="2" type="ORF">GTQ38_01505</name>
</gene>
<keyword evidence="3" id="KW-1185">Reference proteome</keyword>
<dbReference type="NCBIfam" id="TIGR02246">
    <property type="entry name" value="SgcJ/EcaC family oxidoreductase"/>
    <property type="match status" value="1"/>
</dbReference>
<evidence type="ECO:0000259" key="1">
    <source>
        <dbReference type="Pfam" id="PF12680"/>
    </source>
</evidence>
<reference evidence="2 3" key="1">
    <citation type="submission" date="2020-01" db="EMBL/GenBank/DDBJ databases">
        <title>Bacteria diversity of Porities sp.</title>
        <authorList>
            <person name="Wang G."/>
        </authorList>
    </citation>
    <scope>NUCLEOTIDE SEQUENCE [LARGE SCALE GENOMIC DNA]</scope>
    <source>
        <strain evidence="2 3">R33</strain>
    </source>
</reference>
<protein>
    <submittedName>
        <fullName evidence="2">SgcJ/EcaC family oxidoreductase</fullName>
    </submittedName>
</protein>
<dbReference type="AlphaFoldDB" id="A0A6L9E7S4"/>
<proteinExistence type="predicted"/>
<evidence type="ECO:0000313" key="2">
    <source>
        <dbReference type="EMBL" id="NAS10658.1"/>
    </source>
</evidence>
<dbReference type="InterPro" id="IPR037401">
    <property type="entry name" value="SnoaL-like"/>
</dbReference>
<feature type="domain" description="SnoaL-like" evidence="1">
    <location>
        <begin position="48"/>
        <end position="151"/>
    </location>
</feature>
<dbReference type="SUPFAM" id="SSF54427">
    <property type="entry name" value="NTF2-like"/>
    <property type="match status" value="1"/>
</dbReference>
<name>A0A6L9E7S4_9FLAO</name>
<comment type="caution">
    <text evidence="2">The sequence shown here is derived from an EMBL/GenBank/DDBJ whole genome shotgun (WGS) entry which is preliminary data.</text>
</comment>